<keyword evidence="2" id="KW-1185">Reference proteome</keyword>
<comment type="caution">
    <text evidence="1">The sequence shown here is derived from an EMBL/GenBank/DDBJ whole genome shotgun (WGS) entry which is preliminary data.</text>
</comment>
<dbReference type="RefSeq" id="WP_209990828.1">
    <property type="nucleotide sequence ID" value="NZ_JAGINO010000037.1"/>
</dbReference>
<sequence length="348" mass="39471">MGNTVINLFKNKLFSTVALTDEINDRDLVPDQISSLVPFEEKSIITTSFMVVRKGHSLSLVPFSERGAPGKEYVSDKRDGILFDSRQLRQEFTVTADELQDVLLFGSMGERLEALQDKVREHLDDVLDDERNTMEYHKLGVIKGQLMDVDGVTVLEDLFDKFGVDRPDDISFTAAEGKLREHCTNVIRAIRAGAQAKVDEVHAFCGKNFMDYLYSHPDVVKGYQYYRDNERLRDRAAYVPLDFGGIQFEEYTGYTEDVEFVADGDAHFFPLGLSGANPASGATPASRLFQQRWSPAPFFSRINSPGIPHYVRVFFESGDDPSWVKFEISSYPTFFCRKPRVLVRGRKA</sequence>
<dbReference type="Pfam" id="PF03864">
    <property type="entry name" value="Phage_cap_E"/>
    <property type="match status" value="1"/>
</dbReference>
<dbReference type="EMBL" id="JAUSVU010000039">
    <property type="protein sequence ID" value="MDQ0537138.1"/>
    <property type="molecule type" value="Genomic_DNA"/>
</dbReference>
<evidence type="ECO:0008006" key="3">
    <source>
        <dbReference type="Google" id="ProtNLM"/>
    </source>
</evidence>
<proteinExistence type="predicted"/>
<evidence type="ECO:0000313" key="2">
    <source>
        <dbReference type="Proteomes" id="UP001244552"/>
    </source>
</evidence>
<reference evidence="1 2" key="1">
    <citation type="submission" date="2023-07" db="EMBL/GenBank/DDBJ databases">
        <title>Genomic Encyclopedia of Type Strains, Phase IV (KMG-IV): sequencing the most valuable type-strain genomes for metagenomic binning, comparative biology and taxonomic classification.</title>
        <authorList>
            <person name="Goeker M."/>
        </authorList>
    </citation>
    <scope>NUCLEOTIDE SEQUENCE [LARGE SCALE GENOMIC DNA]</scope>
    <source>
        <strain evidence="1 2">DSM 19922</strain>
    </source>
</reference>
<protein>
    <recommendedName>
        <fullName evidence="3">Major capsid protein</fullName>
    </recommendedName>
</protein>
<dbReference type="Proteomes" id="UP001244552">
    <property type="component" value="Unassembled WGS sequence"/>
</dbReference>
<name>A0ABU0MVC8_9PROT</name>
<evidence type="ECO:0000313" key="1">
    <source>
        <dbReference type="EMBL" id="MDQ0537138.1"/>
    </source>
</evidence>
<accession>A0ABU0MVC8</accession>
<gene>
    <name evidence="1" type="ORF">QO018_006038</name>
</gene>
<dbReference type="InterPro" id="IPR005564">
    <property type="entry name" value="Major_capsid_GpE"/>
</dbReference>
<organism evidence="1 2">
    <name type="scientific">Azospirillum picis</name>
    <dbReference type="NCBI Taxonomy" id="488438"/>
    <lineage>
        <taxon>Bacteria</taxon>
        <taxon>Pseudomonadati</taxon>
        <taxon>Pseudomonadota</taxon>
        <taxon>Alphaproteobacteria</taxon>
        <taxon>Rhodospirillales</taxon>
        <taxon>Azospirillaceae</taxon>
        <taxon>Azospirillum</taxon>
    </lineage>
</organism>